<gene>
    <name evidence="1" type="ORF">E1298_46255</name>
</gene>
<protein>
    <submittedName>
        <fullName evidence="1">Uncharacterized protein</fullName>
    </submittedName>
</protein>
<sequence length="342" mass="37746">MNDDLQERDVRTARRTAHDQDLRQELRRLCKGRGVLTPDLTVRLGPLLRERMCGPSPTGRRDVARRRDVRADLTAALASGLGALPQDLAVVARVALGMHDQARHRFLGDRLSWLAGESECDVRTVRRRLDESLDLLSEVIGQDSPGRPAVGAGAGVAPGSWYCASVRTLVLLDRPAPEVHEERRIVATQASVDEITIAVSLPPSRERGRAPRRELMAEVMRGGLLLRAERPSESHFRFVIGLPGRLGVGGHCDLALRFRIPADQRMASHYALVPFGRCDEFRLCVRFPLESPPPAVRLLSAIPPRMIDDGPAGLPRVGLDRVGEAEARFTDLVPGLGYGFRW</sequence>
<comment type="caution">
    <text evidence="1">The sequence shown here is derived from an EMBL/GenBank/DDBJ whole genome shotgun (WGS) entry which is preliminary data.</text>
</comment>
<proteinExistence type="predicted"/>
<evidence type="ECO:0000313" key="2">
    <source>
        <dbReference type="Proteomes" id="UP000294513"/>
    </source>
</evidence>
<dbReference type="EMBL" id="SMKU01000626">
    <property type="protein sequence ID" value="TDD60116.1"/>
    <property type="molecule type" value="Genomic_DNA"/>
</dbReference>
<dbReference type="Proteomes" id="UP000294513">
    <property type="component" value="Unassembled WGS sequence"/>
</dbReference>
<dbReference type="OrthoDB" id="3805675at2"/>
<dbReference type="RefSeq" id="WP_131903706.1">
    <property type="nucleotide sequence ID" value="NZ_SMKU01000626.1"/>
</dbReference>
<name>A0A4R4ZPN6_9ACTN</name>
<accession>A0A4R4ZPN6</accession>
<evidence type="ECO:0000313" key="1">
    <source>
        <dbReference type="EMBL" id="TDD60116.1"/>
    </source>
</evidence>
<keyword evidence="2" id="KW-1185">Reference proteome</keyword>
<dbReference type="AlphaFoldDB" id="A0A4R4ZPN6"/>
<reference evidence="1 2" key="1">
    <citation type="submission" date="2019-03" db="EMBL/GenBank/DDBJ databases">
        <title>Draft genome sequences of novel Actinobacteria.</title>
        <authorList>
            <person name="Sahin N."/>
            <person name="Ay H."/>
            <person name="Saygin H."/>
        </authorList>
    </citation>
    <scope>NUCLEOTIDE SEQUENCE [LARGE SCALE GENOMIC DNA]</scope>
    <source>
        <strain evidence="1 2">H3C3</strain>
    </source>
</reference>
<organism evidence="1 2">
    <name type="scientific">Actinomadura rubrisoli</name>
    <dbReference type="NCBI Taxonomy" id="2530368"/>
    <lineage>
        <taxon>Bacteria</taxon>
        <taxon>Bacillati</taxon>
        <taxon>Actinomycetota</taxon>
        <taxon>Actinomycetes</taxon>
        <taxon>Streptosporangiales</taxon>
        <taxon>Thermomonosporaceae</taxon>
        <taxon>Actinomadura</taxon>
    </lineage>
</organism>